<organism evidence="2 3">
    <name type="scientific">Didymodactylos carnosus</name>
    <dbReference type="NCBI Taxonomy" id="1234261"/>
    <lineage>
        <taxon>Eukaryota</taxon>
        <taxon>Metazoa</taxon>
        <taxon>Spiralia</taxon>
        <taxon>Gnathifera</taxon>
        <taxon>Rotifera</taxon>
        <taxon>Eurotatoria</taxon>
        <taxon>Bdelloidea</taxon>
        <taxon>Philodinida</taxon>
        <taxon>Philodinidae</taxon>
        <taxon>Didymodactylos</taxon>
    </lineage>
</organism>
<evidence type="ECO:0008006" key="4">
    <source>
        <dbReference type="Google" id="ProtNLM"/>
    </source>
</evidence>
<reference evidence="2" key="1">
    <citation type="submission" date="2021-02" db="EMBL/GenBank/DDBJ databases">
        <authorList>
            <person name="Nowell W R."/>
        </authorList>
    </citation>
    <scope>NUCLEOTIDE SEQUENCE</scope>
</reference>
<proteinExistence type="predicted"/>
<dbReference type="EMBL" id="CAJOBA010072902">
    <property type="protein sequence ID" value="CAF4401547.1"/>
    <property type="molecule type" value="Genomic_DNA"/>
</dbReference>
<protein>
    <recommendedName>
        <fullName evidence="4">Transmembrane protein</fullName>
    </recommendedName>
</protein>
<name>A0A8S2VID6_9BILA</name>
<sequence>MRQFLTNTKKLIEEKAEKFNLFQSYSSSLLPSNKNYQYYEILSTRLYLLTFILLLFIFTFYTTLINRTLIVIIKSPTLKQYETLYEKYSETLTCSCTQISIPYEKFIYLSPIYHQVCSSQFITDKWFEYINDNTNYGISFGYVYDDFRNTAIGLFQMLETLCQSTNQTIQESIIVFYLTQLVNDKLIPEQLFQIQINSYIQFFISTTTSTYNRSLQILEDTIQVNGLLASGTNVEFFSPQYLQSVLIIPNIYYDQHNQSCSCTNTDKCIQQIKLYNYLIDDDYTTVNGLYCGCYIVNSLLQSTLECFYDDNPTCFEQLNLILSPISNQRLNFSLLNSTQNSLYQSNTTIEQIVDNLMVEQWNPLISYQSYFNECNPDQCTYTYVKNFDYIYTITTILGLIGGLNTVLKILIPKFVIISCFYILPFTKKLNWKSNQVQPITTTIEEN</sequence>
<feature type="transmembrane region" description="Helical" evidence="1">
    <location>
        <begin position="46"/>
        <end position="65"/>
    </location>
</feature>
<feature type="transmembrane region" description="Helical" evidence="1">
    <location>
        <begin position="389"/>
        <end position="411"/>
    </location>
</feature>
<gene>
    <name evidence="2" type="ORF">TMI583_LOCUS43531</name>
</gene>
<evidence type="ECO:0000256" key="1">
    <source>
        <dbReference type="SAM" id="Phobius"/>
    </source>
</evidence>
<feature type="non-terminal residue" evidence="2">
    <location>
        <position position="446"/>
    </location>
</feature>
<keyword evidence="1" id="KW-1133">Transmembrane helix</keyword>
<keyword evidence="1" id="KW-0472">Membrane</keyword>
<dbReference type="Proteomes" id="UP000682733">
    <property type="component" value="Unassembled WGS sequence"/>
</dbReference>
<comment type="caution">
    <text evidence="2">The sequence shown here is derived from an EMBL/GenBank/DDBJ whole genome shotgun (WGS) entry which is preliminary data.</text>
</comment>
<keyword evidence="1" id="KW-0812">Transmembrane</keyword>
<evidence type="ECO:0000313" key="3">
    <source>
        <dbReference type="Proteomes" id="UP000682733"/>
    </source>
</evidence>
<dbReference type="AlphaFoldDB" id="A0A8S2VID6"/>
<accession>A0A8S2VID6</accession>
<evidence type="ECO:0000313" key="2">
    <source>
        <dbReference type="EMBL" id="CAF4401547.1"/>
    </source>
</evidence>